<dbReference type="SMR" id="A0A194WAQ4"/>
<evidence type="ECO:0000256" key="2">
    <source>
        <dbReference type="SAM" id="Phobius"/>
    </source>
</evidence>
<proteinExistence type="predicted"/>
<name>A0A194WAQ4_CYTMA</name>
<keyword evidence="2" id="KW-0472">Membrane</keyword>
<evidence type="ECO:0000313" key="3">
    <source>
        <dbReference type="EMBL" id="KUI73158.1"/>
    </source>
</evidence>
<protein>
    <submittedName>
        <fullName evidence="3">Uncharacterized protein</fullName>
    </submittedName>
</protein>
<keyword evidence="4" id="KW-1185">Reference proteome</keyword>
<dbReference type="Proteomes" id="UP000078559">
    <property type="component" value="Chromosome 10"/>
</dbReference>
<gene>
    <name evidence="3" type="ORF">VM1G_08690</name>
</gene>
<evidence type="ECO:0000313" key="4">
    <source>
        <dbReference type="Proteomes" id="UP000078559"/>
    </source>
</evidence>
<sequence length="156" mass="15926">MSPQCVSCNNQPNNNDSLGGAASEGTVTPVVIGIIVGTIAIFIVVLFALFYCVKLENERTMRVKTAEQGPTPSWSASETGPAEGGSMADNNGREDDLRVAKSVECGGTVAGDREPRADVVTGGVAAGKKRGVFGWGGKKGGGAPADNSPVTAIEMV</sequence>
<feature type="transmembrane region" description="Helical" evidence="2">
    <location>
        <begin position="30"/>
        <end position="53"/>
    </location>
</feature>
<feature type="region of interest" description="Disordered" evidence="1">
    <location>
        <begin position="64"/>
        <end position="95"/>
    </location>
</feature>
<dbReference type="EMBL" id="CM003107">
    <property type="protein sequence ID" value="KUI73158.1"/>
    <property type="molecule type" value="Genomic_DNA"/>
</dbReference>
<reference evidence="3" key="1">
    <citation type="submission" date="2014-12" db="EMBL/GenBank/DDBJ databases">
        <title>Genome Sequence of Valsa Canker Pathogens Uncovers a Specific Adaption of Colonization on Woody Bark.</title>
        <authorList>
            <person name="Yin Z."/>
            <person name="Liu H."/>
            <person name="Gao X."/>
            <person name="Li Z."/>
            <person name="Song N."/>
            <person name="Ke X."/>
            <person name="Dai Q."/>
            <person name="Wu Y."/>
            <person name="Sun Y."/>
            <person name="Xu J.-R."/>
            <person name="Kang Z.K."/>
            <person name="Wang L."/>
            <person name="Huang L."/>
        </authorList>
    </citation>
    <scope>NUCLEOTIDE SEQUENCE [LARGE SCALE GENOMIC DNA]</scope>
    <source>
        <strain evidence="3">03-8</strain>
    </source>
</reference>
<dbReference type="OrthoDB" id="5238582at2759"/>
<accession>A0A194WAQ4</accession>
<evidence type="ECO:0000256" key="1">
    <source>
        <dbReference type="SAM" id="MobiDB-lite"/>
    </source>
</evidence>
<keyword evidence="2" id="KW-1133">Transmembrane helix</keyword>
<keyword evidence="2" id="KW-0812">Transmembrane</keyword>
<feature type="compositionally biased region" description="Polar residues" evidence="1">
    <location>
        <begin position="68"/>
        <end position="78"/>
    </location>
</feature>
<dbReference type="AlphaFoldDB" id="A0A194WAQ4"/>
<organism evidence="3 4">
    <name type="scientific">Cytospora mali</name>
    <name type="common">Apple Valsa canker fungus</name>
    <name type="synonym">Valsa mali</name>
    <dbReference type="NCBI Taxonomy" id="578113"/>
    <lineage>
        <taxon>Eukaryota</taxon>
        <taxon>Fungi</taxon>
        <taxon>Dikarya</taxon>
        <taxon>Ascomycota</taxon>
        <taxon>Pezizomycotina</taxon>
        <taxon>Sordariomycetes</taxon>
        <taxon>Sordariomycetidae</taxon>
        <taxon>Diaporthales</taxon>
        <taxon>Cytosporaceae</taxon>
        <taxon>Cytospora</taxon>
    </lineage>
</organism>